<organism evidence="1 2">
    <name type="scientific">Rhodoferax antarcticus ANT.BR</name>
    <dbReference type="NCBI Taxonomy" id="1111071"/>
    <lineage>
        <taxon>Bacteria</taxon>
        <taxon>Pseudomonadati</taxon>
        <taxon>Pseudomonadota</taxon>
        <taxon>Betaproteobacteria</taxon>
        <taxon>Burkholderiales</taxon>
        <taxon>Comamonadaceae</taxon>
        <taxon>Rhodoferax</taxon>
    </lineage>
</organism>
<sequence>MNEDSSAFASGLADLWFKADLDNRRRIESAFPAMIDAFKPDVLPFKFGA</sequence>
<reference evidence="1 2" key="1">
    <citation type="submission" date="2017-01" db="EMBL/GenBank/DDBJ databases">
        <title>Genome sequence of Rhodoferax antarcticus ANT.BR, a psychrophilic purple nonsulfur bacterium from an Antarctic microbial mat.</title>
        <authorList>
            <person name="Baker J."/>
            <person name="Riester C."/>
            <person name="Skinner B."/>
            <person name="Newell A."/>
            <person name="Swingley W."/>
            <person name="Madigan M."/>
            <person name="Jung D."/>
            <person name="Asao M."/>
            <person name="Chen M."/>
            <person name="Loughlin P."/>
            <person name="Pan H."/>
            <person name="Lin S."/>
            <person name="Li N."/>
            <person name="Shaw J."/>
            <person name="Prado M."/>
            <person name="Sherman C."/>
            <person name="Li X."/>
            <person name="Tang J."/>
            <person name="Blankenship R."/>
            <person name="Zhao T."/>
            <person name="Touchman J."/>
            <person name="Sattley M."/>
        </authorList>
    </citation>
    <scope>NUCLEOTIDE SEQUENCE [LARGE SCALE GENOMIC DNA]</scope>
    <source>
        <strain evidence="1 2">ANT.BR</strain>
    </source>
</reference>
<keyword evidence="2" id="KW-1185">Reference proteome</keyword>
<proteinExistence type="predicted"/>
<accession>A0A1Q8Y8Z3</accession>
<evidence type="ECO:0000313" key="1">
    <source>
        <dbReference type="EMBL" id="OLP04522.1"/>
    </source>
</evidence>
<dbReference type="Proteomes" id="UP000185911">
    <property type="component" value="Unassembled WGS sequence"/>
</dbReference>
<comment type="caution">
    <text evidence="1">The sequence shown here is derived from an EMBL/GenBank/DDBJ whole genome shotgun (WGS) entry which is preliminary data.</text>
</comment>
<dbReference type="EMBL" id="MSYM01000020">
    <property type="protein sequence ID" value="OLP04522.1"/>
    <property type="molecule type" value="Genomic_DNA"/>
</dbReference>
<protein>
    <submittedName>
        <fullName evidence="1">Uncharacterized protein</fullName>
    </submittedName>
</protein>
<dbReference type="AlphaFoldDB" id="A0A1Q8Y8Z3"/>
<name>A0A1Q8Y8Z3_9BURK</name>
<gene>
    <name evidence="1" type="ORF">BLL52_4123</name>
</gene>
<evidence type="ECO:0000313" key="2">
    <source>
        <dbReference type="Proteomes" id="UP000185911"/>
    </source>
</evidence>